<comment type="caution">
    <text evidence="1">The sequence shown here is derived from an EMBL/GenBank/DDBJ whole genome shotgun (WGS) entry which is preliminary data.</text>
</comment>
<dbReference type="AlphaFoldDB" id="A0AAE0JWT5"/>
<protein>
    <submittedName>
        <fullName evidence="1">Uncharacterized protein</fullName>
    </submittedName>
</protein>
<dbReference type="Proteomes" id="UP001287356">
    <property type="component" value="Unassembled WGS sequence"/>
</dbReference>
<organism evidence="1 2">
    <name type="scientific">Lasiosphaeria ovina</name>
    <dbReference type="NCBI Taxonomy" id="92902"/>
    <lineage>
        <taxon>Eukaryota</taxon>
        <taxon>Fungi</taxon>
        <taxon>Dikarya</taxon>
        <taxon>Ascomycota</taxon>
        <taxon>Pezizomycotina</taxon>
        <taxon>Sordariomycetes</taxon>
        <taxon>Sordariomycetidae</taxon>
        <taxon>Sordariales</taxon>
        <taxon>Lasiosphaeriaceae</taxon>
        <taxon>Lasiosphaeria</taxon>
    </lineage>
</organism>
<reference evidence="1" key="2">
    <citation type="submission" date="2023-06" db="EMBL/GenBank/DDBJ databases">
        <authorList>
            <consortium name="Lawrence Berkeley National Laboratory"/>
            <person name="Haridas S."/>
            <person name="Hensen N."/>
            <person name="Bonometti L."/>
            <person name="Westerberg I."/>
            <person name="Brannstrom I.O."/>
            <person name="Guillou S."/>
            <person name="Cros-Aarteil S."/>
            <person name="Calhoun S."/>
            <person name="Kuo A."/>
            <person name="Mondo S."/>
            <person name="Pangilinan J."/>
            <person name="Riley R."/>
            <person name="Labutti K."/>
            <person name="Andreopoulos B."/>
            <person name="Lipzen A."/>
            <person name="Chen C."/>
            <person name="Yanf M."/>
            <person name="Daum C."/>
            <person name="Ng V."/>
            <person name="Clum A."/>
            <person name="Steindorff A."/>
            <person name="Ohm R."/>
            <person name="Martin F."/>
            <person name="Silar P."/>
            <person name="Natvig D."/>
            <person name="Lalanne C."/>
            <person name="Gautier V."/>
            <person name="Ament-Velasquez S.L."/>
            <person name="Kruys A."/>
            <person name="Hutchinson M.I."/>
            <person name="Powell A.J."/>
            <person name="Barry K."/>
            <person name="Miller A.N."/>
            <person name="Grigoriev I.V."/>
            <person name="Debuchy R."/>
            <person name="Gladieux P."/>
            <person name="Thoren M.H."/>
            <person name="Johannesson H."/>
        </authorList>
    </citation>
    <scope>NUCLEOTIDE SEQUENCE</scope>
    <source>
        <strain evidence="1">CBS 958.72</strain>
    </source>
</reference>
<evidence type="ECO:0000313" key="2">
    <source>
        <dbReference type="Proteomes" id="UP001287356"/>
    </source>
</evidence>
<keyword evidence="2" id="KW-1185">Reference proteome</keyword>
<evidence type="ECO:0000313" key="1">
    <source>
        <dbReference type="EMBL" id="KAK3365829.1"/>
    </source>
</evidence>
<name>A0AAE0JWT5_9PEZI</name>
<reference evidence="1" key="1">
    <citation type="journal article" date="2023" name="Mol. Phylogenet. Evol.">
        <title>Genome-scale phylogeny and comparative genomics of the fungal order Sordariales.</title>
        <authorList>
            <person name="Hensen N."/>
            <person name="Bonometti L."/>
            <person name="Westerberg I."/>
            <person name="Brannstrom I.O."/>
            <person name="Guillou S."/>
            <person name="Cros-Aarteil S."/>
            <person name="Calhoun S."/>
            <person name="Haridas S."/>
            <person name="Kuo A."/>
            <person name="Mondo S."/>
            <person name="Pangilinan J."/>
            <person name="Riley R."/>
            <person name="LaButti K."/>
            <person name="Andreopoulos B."/>
            <person name="Lipzen A."/>
            <person name="Chen C."/>
            <person name="Yan M."/>
            <person name="Daum C."/>
            <person name="Ng V."/>
            <person name="Clum A."/>
            <person name="Steindorff A."/>
            <person name="Ohm R.A."/>
            <person name="Martin F."/>
            <person name="Silar P."/>
            <person name="Natvig D.O."/>
            <person name="Lalanne C."/>
            <person name="Gautier V."/>
            <person name="Ament-Velasquez S.L."/>
            <person name="Kruys A."/>
            <person name="Hutchinson M.I."/>
            <person name="Powell A.J."/>
            <person name="Barry K."/>
            <person name="Miller A.N."/>
            <person name="Grigoriev I.V."/>
            <person name="Debuchy R."/>
            <person name="Gladieux P."/>
            <person name="Hiltunen Thoren M."/>
            <person name="Johannesson H."/>
        </authorList>
    </citation>
    <scope>NUCLEOTIDE SEQUENCE</scope>
    <source>
        <strain evidence="1">CBS 958.72</strain>
    </source>
</reference>
<gene>
    <name evidence="1" type="ORF">B0T24DRAFT_402511</name>
</gene>
<sequence length="297" mass="33063">MRTGSQVSCPWPMPMGNPTTGKAMHAVDGELRLSRQQPFTRKYGRGPAMIAIHRRTDNRGGLRQRLFRETRWGARAARSRPCAAMCLPCLALPCLAFRSTVPTLQRGTQRAARMHLWTIHRVGRKLGNGEPRSQTKSPETLEARARARALVHTPASSENPARLGSWDGGEQCRVVRGCGCGCGSTETRCRSAKQTVQATTWHTHHTTPHQSDRQQFKRTTAKWLQQAKKRGNAQRQTPPPHNAWPCAQAHGELFRGRNTPCRTPDGVKHATLLSWGPGSWAAAASARLPWPRSGRWD</sequence>
<proteinExistence type="predicted"/>
<dbReference type="EMBL" id="JAULSN010000008">
    <property type="protein sequence ID" value="KAK3365829.1"/>
    <property type="molecule type" value="Genomic_DNA"/>
</dbReference>
<accession>A0AAE0JWT5</accession>